<organism evidence="2 3">
    <name type="scientific">Gnomoniopsis smithogilvyi</name>
    <dbReference type="NCBI Taxonomy" id="1191159"/>
    <lineage>
        <taxon>Eukaryota</taxon>
        <taxon>Fungi</taxon>
        <taxon>Dikarya</taxon>
        <taxon>Ascomycota</taxon>
        <taxon>Pezizomycotina</taxon>
        <taxon>Sordariomycetes</taxon>
        <taxon>Sordariomycetidae</taxon>
        <taxon>Diaporthales</taxon>
        <taxon>Gnomoniaceae</taxon>
        <taxon>Gnomoniopsis</taxon>
    </lineage>
</organism>
<dbReference type="OrthoDB" id="3358750at2759"/>
<dbReference type="Proteomes" id="UP001140453">
    <property type="component" value="Unassembled WGS sequence"/>
</dbReference>
<proteinExistence type="predicted"/>
<dbReference type="EMBL" id="JAPEVB010000006">
    <property type="protein sequence ID" value="KAJ4386035.1"/>
    <property type="molecule type" value="Genomic_DNA"/>
</dbReference>
<accession>A0A9W9CS83</accession>
<keyword evidence="3" id="KW-1185">Reference proteome</keyword>
<sequence length="127" mass="13719">MSGNSSAGNAAVYEAGDQRNAPDAEKPENQAERFEEGKQNSHQENDSKDERSIANRLAAAHDQNDPADGSGKVKSAETIAGEHDPTLPARMHGNEPSRGAKVDKKIDDEEAEIIRRMDESKAAKKGH</sequence>
<dbReference type="PANTHER" id="PTHR39475">
    <property type="entry name" value="CONIDIATION-SPECIFIC PROTEIN 6"/>
    <property type="match status" value="1"/>
</dbReference>
<evidence type="ECO:0000256" key="1">
    <source>
        <dbReference type="SAM" id="MobiDB-lite"/>
    </source>
</evidence>
<feature type="compositionally biased region" description="Basic and acidic residues" evidence="1">
    <location>
        <begin position="16"/>
        <end position="53"/>
    </location>
</feature>
<protein>
    <submittedName>
        <fullName evidence="2">Uncharacterized protein</fullName>
    </submittedName>
</protein>
<evidence type="ECO:0000313" key="2">
    <source>
        <dbReference type="EMBL" id="KAJ4386035.1"/>
    </source>
</evidence>
<evidence type="ECO:0000313" key="3">
    <source>
        <dbReference type="Proteomes" id="UP001140453"/>
    </source>
</evidence>
<feature type="region of interest" description="Disordered" evidence="1">
    <location>
        <begin position="1"/>
        <end position="109"/>
    </location>
</feature>
<dbReference type="PANTHER" id="PTHR39475:SF1">
    <property type="entry name" value="CONIDIATION-SPECIFIC PROTEIN 6"/>
    <property type="match status" value="1"/>
</dbReference>
<dbReference type="AlphaFoldDB" id="A0A9W9CS83"/>
<feature type="compositionally biased region" description="Basic and acidic residues" evidence="1">
    <location>
        <begin position="92"/>
        <end position="109"/>
    </location>
</feature>
<name>A0A9W9CS83_9PEZI</name>
<reference evidence="2" key="1">
    <citation type="submission" date="2022-10" db="EMBL/GenBank/DDBJ databases">
        <title>Tapping the CABI collections for fungal endophytes: first genome assemblies for Collariella, Neodidymelliopsis, Ascochyta clinopodiicola, Didymella pomorum, Didymosphaeria variabile, Neocosmospora piperis and Neocucurbitaria cava.</title>
        <authorList>
            <person name="Hill R."/>
        </authorList>
    </citation>
    <scope>NUCLEOTIDE SEQUENCE</scope>
    <source>
        <strain evidence="2">IMI 355082</strain>
    </source>
</reference>
<comment type="caution">
    <text evidence="2">The sequence shown here is derived from an EMBL/GenBank/DDBJ whole genome shotgun (WGS) entry which is preliminary data.</text>
</comment>
<gene>
    <name evidence="2" type="ORF">N0V93_008927</name>
</gene>